<keyword evidence="3" id="KW-1185">Reference proteome</keyword>
<dbReference type="OrthoDB" id="9800276at2"/>
<comment type="caution">
    <text evidence="2">The sequence shown here is derived from an EMBL/GenBank/DDBJ whole genome shotgun (WGS) entry which is preliminary data.</text>
</comment>
<dbReference type="Pfam" id="PF00535">
    <property type="entry name" value="Glycos_transf_2"/>
    <property type="match status" value="1"/>
</dbReference>
<dbReference type="Gene3D" id="3.90.550.10">
    <property type="entry name" value="Spore Coat Polysaccharide Biosynthesis Protein SpsA, Chain A"/>
    <property type="match status" value="1"/>
</dbReference>
<dbReference type="SUPFAM" id="SSF53448">
    <property type="entry name" value="Nucleotide-diphospho-sugar transferases"/>
    <property type="match status" value="1"/>
</dbReference>
<evidence type="ECO:0000313" key="2">
    <source>
        <dbReference type="EMBL" id="PYE53583.1"/>
    </source>
</evidence>
<dbReference type="RefSeq" id="WP_110886943.1">
    <property type="nucleotide sequence ID" value="NZ_QJSX01000008.1"/>
</dbReference>
<feature type="domain" description="Glycosyltransferase 2-like" evidence="1">
    <location>
        <begin position="44"/>
        <end position="157"/>
    </location>
</feature>
<dbReference type="PANTHER" id="PTHR43646">
    <property type="entry name" value="GLYCOSYLTRANSFERASE"/>
    <property type="match status" value="1"/>
</dbReference>
<dbReference type="CDD" id="cd00761">
    <property type="entry name" value="Glyco_tranf_GTA_type"/>
    <property type="match status" value="1"/>
</dbReference>
<dbReference type="InterPro" id="IPR029044">
    <property type="entry name" value="Nucleotide-diphossugar_trans"/>
</dbReference>
<proteinExistence type="predicted"/>
<sequence length="391" mass="42862">MKRPLDDVLRGFFAYKLTTLALNLLTFEVLKSGASSRHAWPKVSLLVPARNEARNLAENLPSLLSQGAYEVIVLDDDSSDGTATVAEGFGANVISGRPLPLGWHGKTWACQQLAWAASGDILIFTDADVRWHDGALQAVMRTLLASKADLLSVWPRQVVGSLGERLIVPLNDDVLLTLLPAPLIRLPFASASAGNGQLMAFWRAAYERVGGHAIVKGEVLEDVKFAARLKARGGRLALALGGDFVSVRMYRDYGAVVEGFGKSLLAAHGRVRILLALSWLAHFLAYTLPLAQLLQSPLRRRGLLRRPLDFVLFALLERALVNVKTGRTRGRDLLEVLLTPIAPIAALPVYWRALQGRYTWKGRTYERGRATVPPCSALDTPAPLERERELA</sequence>
<organism evidence="2 3">
    <name type="scientific">Deinococcus yavapaiensis KR-236</name>
    <dbReference type="NCBI Taxonomy" id="694435"/>
    <lineage>
        <taxon>Bacteria</taxon>
        <taxon>Thermotogati</taxon>
        <taxon>Deinococcota</taxon>
        <taxon>Deinococci</taxon>
        <taxon>Deinococcales</taxon>
        <taxon>Deinococcaceae</taxon>
        <taxon>Deinococcus</taxon>
    </lineage>
</organism>
<protein>
    <submittedName>
        <fullName evidence="2">Glycosyltransferase involved in cell wall biosynthesis</fullName>
    </submittedName>
</protein>
<dbReference type="EMBL" id="QJSX01000008">
    <property type="protein sequence ID" value="PYE53583.1"/>
    <property type="molecule type" value="Genomic_DNA"/>
</dbReference>
<accession>A0A318S4Q7</accession>
<dbReference type="Proteomes" id="UP000248326">
    <property type="component" value="Unassembled WGS sequence"/>
</dbReference>
<dbReference type="InterPro" id="IPR001173">
    <property type="entry name" value="Glyco_trans_2-like"/>
</dbReference>
<dbReference type="PANTHER" id="PTHR43646:SF3">
    <property type="entry name" value="SLR1566 PROTEIN"/>
    <property type="match status" value="1"/>
</dbReference>
<evidence type="ECO:0000313" key="3">
    <source>
        <dbReference type="Proteomes" id="UP000248326"/>
    </source>
</evidence>
<name>A0A318S4Q7_9DEIO</name>
<reference evidence="2 3" key="1">
    <citation type="submission" date="2018-06" db="EMBL/GenBank/DDBJ databases">
        <title>Genomic Encyclopedia of Type Strains, Phase IV (KMG-IV): sequencing the most valuable type-strain genomes for metagenomic binning, comparative biology and taxonomic classification.</title>
        <authorList>
            <person name="Goeker M."/>
        </authorList>
    </citation>
    <scope>NUCLEOTIDE SEQUENCE [LARGE SCALE GENOMIC DNA]</scope>
    <source>
        <strain evidence="2 3">DSM 18048</strain>
    </source>
</reference>
<gene>
    <name evidence="2" type="ORF">DES52_108112</name>
</gene>
<dbReference type="AlphaFoldDB" id="A0A318S4Q7"/>
<keyword evidence="2" id="KW-0808">Transferase</keyword>
<dbReference type="GO" id="GO:0016740">
    <property type="term" value="F:transferase activity"/>
    <property type="evidence" value="ECO:0007669"/>
    <property type="project" value="UniProtKB-KW"/>
</dbReference>
<evidence type="ECO:0000259" key="1">
    <source>
        <dbReference type="Pfam" id="PF00535"/>
    </source>
</evidence>